<dbReference type="GO" id="GO:0015074">
    <property type="term" value="P:DNA integration"/>
    <property type="evidence" value="ECO:0007669"/>
    <property type="project" value="InterPro"/>
</dbReference>
<organism evidence="3 4">
    <name type="scientific">Thermoclostridium stercorarium subsp. thermolacticum DSM 2910</name>
    <dbReference type="NCBI Taxonomy" id="1121336"/>
    <lineage>
        <taxon>Bacteria</taxon>
        <taxon>Bacillati</taxon>
        <taxon>Bacillota</taxon>
        <taxon>Clostridia</taxon>
        <taxon>Eubacteriales</taxon>
        <taxon>Oscillospiraceae</taxon>
        <taxon>Thermoclostridium</taxon>
    </lineage>
</organism>
<dbReference type="Pfam" id="PF13936">
    <property type="entry name" value="HTH_38"/>
    <property type="match status" value="1"/>
</dbReference>
<dbReference type="InterPro" id="IPR009057">
    <property type="entry name" value="Homeodomain-like_sf"/>
</dbReference>
<dbReference type="EMBL" id="CP014672">
    <property type="protein sequence ID" value="ANW98783.1"/>
    <property type="molecule type" value="Genomic_DNA"/>
</dbReference>
<dbReference type="GO" id="GO:0003676">
    <property type="term" value="F:nucleic acid binding"/>
    <property type="evidence" value="ECO:0007669"/>
    <property type="project" value="InterPro"/>
</dbReference>
<dbReference type="InterPro" id="IPR036397">
    <property type="entry name" value="RNaseH_sf"/>
</dbReference>
<dbReference type="InterPro" id="IPR025246">
    <property type="entry name" value="IS30-like_HTH"/>
</dbReference>
<dbReference type="PANTHER" id="PTHR10948">
    <property type="entry name" value="TRANSPOSASE"/>
    <property type="match status" value="1"/>
</dbReference>
<dbReference type="GO" id="GO:0032196">
    <property type="term" value="P:transposition"/>
    <property type="evidence" value="ECO:0007669"/>
    <property type="project" value="TreeGrafter"/>
</dbReference>
<name>A0A1B1YDD8_THEST</name>
<proteinExistence type="predicted"/>
<evidence type="ECO:0000259" key="2">
    <source>
        <dbReference type="PROSITE" id="PS50994"/>
    </source>
</evidence>
<dbReference type="PROSITE" id="PS50994">
    <property type="entry name" value="INTEGRASE"/>
    <property type="match status" value="1"/>
</dbReference>
<dbReference type="GO" id="GO:0005829">
    <property type="term" value="C:cytosol"/>
    <property type="evidence" value="ECO:0007669"/>
    <property type="project" value="TreeGrafter"/>
</dbReference>
<gene>
    <name evidence="3" type="ORF">CSTERTH_06960</name>
</gene>
<dbReference type="Gene3D" id="1.10.10.60">
    <property type="entry name" value="Homeodomain-like"/>
    <property type="match status" value="1"/>
</dbReference>
<dbReference type="InterPro" id="IPR053392">
    <property type="entry name" value="Transposase_IS30-like"/>
</dbReference>
<keyword evidence="1" id="KW-0233">DNA recombination</keyword>
<dbReference type="AlphaFoldDB" id="A0A1B1YDD8"/>
<dbReference type="GO" id="GO:0006310">
    <property type="term" value="P:DNA recombination"/>
    <property type="evidence" value="ECO:0007669"/>
    <property type="project" value="UniProtKB-KW"/>
</dbReference>
<evidence type="ECO:0000256" key="1">
    <source>
        <dbReference type="ARBA" id="ARBA00023172"/>
    </source>
</evidence>
<dbReference type="Gene3D" id="3.30.420.10">
    <property type="entry name" value="Ribonuclease H-like superfamily/Ribonuclease H"/>
    <property type="match status" value="1"/>
</dbReference>
<dbReference type="PANTHER" id="PTHR10948:SF23">
    <property type="entry name" value="TRANSPOSASE INSI FOR INSERTION SEQUENCE ELEMENT IS30A-RELATED"/>
    <property type="match status" value="1"/>
</dbReference>
<dbReference type="OrthoDB" id="9776104at2"/>
<accession>A0A1B1YDD8</accession>
<dbReference type="GO" id="GO:0004803">
    <property type="term" value="F:transposase activity"/>
    <property type="evidence" value="ECO:0007669"/>
    <property type="project" value="TreeGrafter"/>
</dbReference>
<dbReference type="SUPFAM" id="SSF46689">
    <property type="entry name" value="Homeodomain-like"/>
    <property type="match status" value="1"/>
</dbReference>
<reference evidence="3 4" key="1">
    <citation type="submission" date="2016-02" db="EMBL/GenBank/DDBJ databases">
        <title>Comparison of Clostridium stercorarium subspecies using comparative genomics and transcriptomics.</title>
        <authorList>
            <person name="Schellenberg J."/>
            <person name="Thallinger G."/>
            <person name="Levin D.B."/>
            <person name="Zhang X."/>
            <person name="Alvare G."/>
            <person name="Fristensky B."/>
            <person name="Sparling R."/>
        </authorList>
    </citation>
    <scope>NUCLEOTIDE SEQUENCE [LARGE SCALE GENOMIC DNA]</scope>
    <source>
        <strain evidence="3 4">DSM 2910</strain>
    </source>
</reference>
<evidence type="ECO:0000313" key="4">
    <source>
        <dbReference type="Proteomes" id="UP000092971"/>
    </source>
</evidence>
<dbReference type="InterPro" id="IPR012337">
    <property type="entry name" value="RNaseH-like_sf"/>
</dbReference>
<sequence>MVLTQEYTTLPRTFKHLTPYERGKICALLKEGFSPSQIAKKLGRHRSTIYREIKRGTTTQRRTDLTTYEAYFPETGQAVYEKNRSFCGRKSKILQVEFFLQYAEQKILQDKWSPDAVVGAARREKLFDPSSMVCTKTLYNYIDRCLLKVRNIDLFIKTRRKPKKNSLRKHKRLFGKSISERPDSIEKCEEFGHWEIDTVLGRRSNDHVLLTLTERKTRYHLLLPLASKTVEAVDEALKRLKSQYGLMFSRVFKSITADNGSEFANLNVHGIDIYYAHPYSAWERATNERHNGLVRRLIPKGTAISELSLSQIERAQNWCNTLPRKILGYRQPAELFFREIERLTSEFQNS</sequence>
<protein>
    <submittedName>
        <fullName evidence="3">Integrase</fullName>
    </submittedName>
</protein>
<dbReference type="InterPro" id="IPR001584">
    <property type="entry name" value="Integrase_cat-core"/>
</dbReference>
<dbReference type="RefSeq" id="WP_054632839.1">
    <property type="nucleotide sequence ID" value="NZ_CP014672.1"/>
</dbReference>
<feature type="domain" description="Integrase catalytic" evidence="2">
    <location>
        <begin position="178"/>
        <end position="340"/>
    </location>
</feature>
<dbReference type="InterPro" id="IPR051917">
    <property type="entry name" value="Transposase-Integrase"/>
</dbReference>
<dbReference type="SUPFAM" id="SSF53098">
    <property type="entry name" value="Ribonuclease H-like"/>
    <property type="match status" value="1"/>
</dbReference>
<dbReference type="NCBIfam" id="NF033563">
    <property type="entry name" value="transpos_IS30"/>
    <property type="match status" value="1"/>
</dbReference>
<dbReference type="Proteomes" id="UP000092971">
    <property type="component" value="Chromosome"/>
</dbReference>
<evidence type="ECO:0000313" key="3">
    <source>
        <dbReference type="EMBL" id="ANW98783.1"/>
    </source>
</evidence>